<dbReference type="RefSeq" id="WP_033094623.1">
    <property type="nucleotide sequence ID" value="NZ_JQED01000040.1"/>
</dbReference>
<evidence type="ECO:0000256" key="3">
    <source>
        <dbReference type="ARBA" id="ARBA00022692"/>
    </source>
</evidence>
<accession>A0A099KH19</accession>
<feature type="transmembrane region" description="Helical" evidence="6">
    <location>
        <begin position="172"/>
        <end position="192"/>
    </location>
</feature>
<name>A0A099KH19_COLPS</name>
<evidence type="ECO:0000256" key="1">
    <source>
        <dbReference type="ARBA" id="ARBA00004651"/>
    </source>
</evidence>
<comment type="caution">
    <text evidence="7">The sequence shown here is derived from an EMBL/GenBank/DDBJ whole genome shotgun (WGS) entry which is preliminary data.</text>
</comment>
<keyword evidence="4 6" id="KW-1133">Transmembrane helix</keyword>
<evidence type="ECO:0000313" key="7">
    <source>
        <dbReference type="EMBL" id="KGJ89601.1"/>
    </source>
</evidence>
<evidence type="ECO:0000256" key="2">
    <source>
        <dbReference type="ARBA" id="ARBA00022475"/>
    </source>
</evidence>
<feature type="transmembrane region" description="Helical" evidence="6">
    <location>
        <begin position="139"/>
        <end position="160"/>
    </location>
</feature>
<keyword evidence="5 6" id="KW-0472">Membrane</keyword>
<dbReference type="InterPro" id="IPR001123">
    <property type="entry name" value="LeuE-type"/>
</dbReference>
<keyword evidence="2" id="KW-1003">Cell membrane</keyword>
<evidence type="ECO:0000256" key="5">
    <source>
        <dbReference type="ARBA" id="ARBA00023136"/>
    </source>
</evidence>
<dbReference type="GO" id="GO:0005886">
    <property type="term" value="C:plasma membrane"/>
    <property type="evidence" value="ECO:0007669"/>
    <property type="project" value="UniProtKB-SubCell"/>
</dbReference>
<dbReference type="PANTHER" id="PTHR30086">
    <property type="entry name" value="ARGININE EXPORTER PROTEIN ARGO"/>
    <property type="match status" value="1"/>
</dbReference>
<dbReference type="Pfam" id="PF01810">
    <property type="entry name" value="LysE"/>
    <property type="match status" value="1"/>
</dbReference>
<dbReference type="OrthoDB" id="581870at2"/>
<dbReference type="EMBL" id="JQED01000040">
    <property type="protein sequence ID" value="KGJ89601.1"/>
    <property type="molecule type" value="Genomic_DNA"/>
</dbReference>
<dbReference type="PIRSF" id="PIRSF006324">
    <property type="entry name" value="LeuE"/>
    <property type="match status" value="1"/>
</dbReference>
<feature type="transmembrane region" description="Helical" evidence="6">
    <location>
        <begin position="204"/>
        <end position="224"/>
    </location>
</feature>
<sequence>MQVLEQFLLIAMVHFLAVASPGPDFALILKQSIRYNRRIAIYTSFGIAAGIIVHVTYSLVGIGLLIASDERLFTALKYIAASYFCYIAWHCLRAKNPEKESPLSDYQQSDDKSLSQNELSKLAASADNQSVKKAFLNGFLINALNVKATLFFVSLFSVVIAPETLMSIKIAYGVYLVAATAAWFCFLSYMLTQDKVRYLLQRKGYILDRLMGVILLFLAIQLVLSDLT</sequence>
<dbReference type="AlphaFoldDB" id="A0A099KH19"/>
<evidence type="ECO:0000256" key="6">
    <source>
        <dbReference type="SAM" id="Phobius"/>
    </source>
</evidence>
<feature type="transmembrane region" description="Helical" evidence="6">
    <location>
        <begin position="39"/>
        <end position="66"/>
    </location>
</feature>
<protein>
    <submittedName>
        <fullName evidence="7">Lysine exporter protein (LYSE/YGGA)</fullName>
    </submittedName>
</protein>
<dbReference type="PANTHER" id="PTHR30086:SF21">
    <property type="entry name" value="TRANSPORT PROTEIN"/>
    <property type="match status" value="1"/>
</dbReference>
<comment type="subcellular location">
    <subcellularLocation>
        <location evidence="1">Cell membrane</location>
        <topology evidence="1">Multi-pass membrane protein</topology>
    </subcellularLocation>
</comment>
<dbReference type="Proteomes" id="UP000029843">
    <property type="component" value="Unassembled WGS sequence"/>
</dbReference>
<evidence type="ECO:0000256" key="4">
    <source>
        <dbReference type="ARBA" id="ARBA00022989"/>
    </source>
</evidence>
<proteinExistence type="predicted"/>
<feature type="transmembrane region" description="Helical" evidence="6">
    <location>
        <begin position="6"/>
        <end position="27"/>
    </location>
</feature>
<dbReference type="GO" id="GO:0015171">
    <property type="term" value="F:amino acid transmembrane transporter activity"/>
    <property type="evidence" value="ECO:0007669"/>
    <property type="project" value="TreeGrafter"/>
</dbReference>
<reference evidence="7 8" key="1">
    <citation type="submission" date="2014-08" db="EMBL/GenBank/DDBJ databases">
        <title>Genomic and Phenotypic Diversity of Colwellia psychrerythraea strains from Disparate Marine Basins.</title>
        <authorList>
            <person name="Techtmann S.M."/>
            <person name="Stelling S.C."/>
            <person name="Utturkar S.M."/>
            <person name="Alshibli N."/>
            <person name="Harris A."/>
            <person name="Brown S.D."/>
            <person name="Hazen T.C."/>
        </authorList>
    </citation>
    <scope>NUCLEOTIDE SEQUENCE [LARGE SCALE GENOMIC DNA]</scope>
    <source>
        <strain evidence="7 8">ND2E</strain>
    </source>
</reference>
<organism evidence="7 8">
    <name type="scientific">Colwellia psychrerythraea</name>
    <name type="common">Vibrio psychroerythus</name>
    <dbReference type="NCBI Taxonomy" id="28229"/>
    <lineage>
        <taxon>Bacteria</taxon>
        <taxon>Pseudomonadati</taxon>
        <taxon>Pseudomonadota</taxon>
        <taxon>Gammaproteobacteria</taxon>
        <taxon>Alteromonadales</taxon>
        <taxon>Colwelliaceae</taxon>
        <taxon>Colwellia</taxon>
    </lineage>
</organism>
<gene>
    <name evidence="7" type="ORF">ND2E_3792</name>
</gene>
<dbReference type="PATRIC" id="fig|28229.4.peg.2943"/>
<evidence type="ECO:0000313" key="8">
    <source>
        <dbReference type="Proteomes" id="UP000029843"/>
    </source>
</evidence>
<keyword evidence="3 6" id="KW-0812">Transmembrane</keyword>